<feature type="domain" description="Intracellular proteinase inhibitor BsuPI" evidence="2">
    <location>
        <begin position="45"/>
        <end position="141"/>
    </location>
</feature>
<dbReference type="OrthoDB" id="1357684at2"/>
<dbReference type="Pfam" id="PF12690">
    <property type="entry name" value="BsuPI"/>
    <property type="match status" value="1"/>
</dbReference>
<keyword evidence="5" id="KW-1185">Reference proteome</keyword>
<dbReference type="PROSITE" id="PS51257">
    <property type="entry name" value="PROKAR_LIPOPROTEIN"/>
    <property type="match status" value="1"/>
</dbReference>
<dbReference type="STRING" id="632773.BBEV_2044"/>
<organism evidence="3 5">
    <name type="scientific">Salisediminibacterium beveridgei</name>
    <dbReference type="NCBI Taxonomy" id="632773"/>
    <lineage>
        <taxon>Bacteria</taxon>
        <taxon>Bacillati</taxon>
        <taxon>Bacillota</taxon>
        <taxon>Bacilli</taxon>
        <taxon>Bacillales</taxon>
        <taxon>Bacillaceae</taxon>
        <taxon>Salisediminibacterium</taxon>
    </lineage>
</organism>
<protein>
    <submittedName>
        <fullName evidence="4">Intracellular proteinase inhibitor</fullName>
    </submittedName>
</protein>
<gene>
    <name evidence="3" type="ORF">BBEV_2044</name>
    <name evidence="4" type="ORF">BBEV_2060</name>
</gene>
<feature type="region of interest" description="Disordered" evidence="1">
    <location>
        <begin position="23"/>
        <end position="44"/>
    </location>
</feature>
<dbReference type="InterPro" id="IPR038144">
    <property type="entry name" value="IPI"/>
</dbReference>
<evidence type="ECO:0000259" key="2">
    <source>
        <dbReference type="Pfam" id="PF12690"/>
    </source>
</evidence>
<dbReference type="Gene3D" id="2.60.40.2360">
    <property type="entry name" value="Intracellular proteinase inhibitor BsuPI"/>
    <property type="match status" value="1"/>
</dbReference>
<evidence type="ECO:0000256" key="1">
    <source>
        <dbReference type="SAM" id="MobiDB-lite"/>
    </source>
</evidence>
<feature type="compositionally biased region" description="Acidic residues" evidence="1">
    <location>
        <begin position="28"/>
        <end position="44"/>
    </location>
</feature>
<dbReference type="EMBL" id="CP012502">
    <property type="protein sequence ID" value="AOM83418.1"/>
    <property type="molecule type" value="Genomic_DNA"/>
</dbReference>
<proteinExistence type="predicted"/>
<dbReference type="InterPro" id="IPR020481">
    <property type="entry name" value="Intracell_prot_inh_BsuPI"/>
</dbReference>
<dbReference type="AlphaFoldDB" id="A0A1D7QWL4"/>
<evidence type="ECO:0000313" key="3">
    <source>
        <dbReference type="EMBL" id="AOM83404.1"/>
    </source>
</evidence>
<dbReference type="Proteomes" id="UP000094463">
    <property type="component" value="Chromosome"/>
</dbReference>
<evidence type="ECO:0000313" key="5">
    <source>
        <dbReference type="Proteomes" id="UP000094463"/>
    </source>
</evidence>
<sequence length="155" mass="17293">MMIKGMCVLIGLILISAGCGEGNQLNDSNEESGDREEHEDQEEMNVDVQAEEIEGGLEIMITLDNKSDQSKTVTFMSGHQFDLRISRHGEMLYDFAEDMMFTQAIIEETIEPGEALIFSDTWGGYEEDTGEVTIQVKVLAEELEEANATESLTYP</sequence>
<dbReference type="KEGG" id="bbev:BBEV_2060"/>
<evidence type="ECO:0000313" key="4">
    <source>
        <dbReference type="EMBL" id="AOM83418.1"/>
    </source>
</evidence>
<dbReference type="KEGG" id="bbev:BBEV_2044"/>
<name>A0A1D7QWL4_9BACI</name>
<dbReference type="EMBL" id="CP012502">
    <property type="protein sequence ID" value="AOM83404.1"/>
    <property type="molecule type" value="Genomic_DNA"/>
</dbReference>
<reference evidence="3 5" key="1">
    <citation type="submission" date="2015-08" db="EMBL/GenBank/DDBJ databases">
        <title>The complete genome sequence of Bacillus beveridgei MLTeJB.</title>
        <authorList>
            <person name="Hanson T.E."/>
            <person name="Mesa C."/>
            <person name="Basesman S.M."/>
            <person name="Oremland R.S."/>
        </authorList>
    </citation>
    <scope>NUCLEOTIDE SEQUENCE [LARGE SCALE GENOMIC DNA]</scope>
    <source>
        <strain evidence="3 5">MLTeJB</strain>
    </source>
</reference>
<accession>A0A1D7QWL4</accession>